<dbReference type="Proteomes" id="UP001066276">
    <property type="component" value="Chromosome 1_2"/>
</dbReference>
<protein>
    <recommendedName>
        <fullName evidence="3">Secreted protein</fullName>
    </recommendedName>
</protein>
<comment type="caution">
    <text evidence="1">The sequence shown here is derived from an EMBL/GenBank/DDBJ whole genome shotgun (WGS) entry which is preliminary data.</text>
</comment>
<dbReference type="EMBL" id="JANPWB010000002">
    <property type="protein sequence ID" value="KAJ1211608.1"/>
    <property type="molecule type" value="Genomic_DNA"/>
</dbReference>
<keyword evidence="2" id="KW-1185">Reference proteome</keyword>
<sequence length="79" mass="8879">MFYTHRLYCTLGVRDGPQGKRLQQPCVPLAMLLLLVRLCGDVLVLLRINNTPPESAVTQWGRFGKLSIILVKSGNSFTY</sequence>
<organism evidence="1 2">
    <name type="scientific">Pleurodeles waltl</name>
    <name type="common">Iberian ribbed newt</name>
    <dbReference type="NCBI Taxonomy" id="8319"/>
    <lineage>
        <taxon>Eukaryota</taxon>
        <taxon>Metazoa</taxon>
        <taxon>Chordata</taxon>
        <taxon>Craniata</taxon>
        <taxon>Vertebrata</taxon>
        <taxon>Euteleostomi</taxon>
        <taxon>Amphibia</taxon>
        <taxon>Batrachia</taxon>
        <taxon>Caudata</taxon>
        <taxon>Salamandroidea</taxon>
        <taxon>Salamandridae</taxon>
        <taxon>Pleurodelinae</taxon>
        <taxon>Pleurodeles</taxon>
    </lineage>
</organism>
<evidence type="ECO:0008006" key="3">
    <source>
        <dbReference type="Google" id="ProtNLM"/>
    </source>
</evidence>
<proteinExistence type="predicted"/>
<evidence type="ECO:0000313" key="2">
    <source>
        <dbReference type="Proteomes" id="UP001066276"/>
    </source>
</evidence>
<dbReference type="AlphaFoldDB" id="A0AAV7WC33"/>
<accession>A0AAV7WC33</accession>
<evidence type="ECO:0000313" key="1">
    <source>
        <dbReference type="EMBL" id="KAJ1211608.1"/>
    </source>
</evidence>
<gene>
    <name evidence="1" type="ORF">NDU88_006966</name>
</gene>
<name>A0AAV7WC33_PLEWA</name>
<reference evidence="1" key="1">
    <citation type="journal article" date="2022" name="bioRxiv">
        <title>Sequencing and chromosome-scale assembly of the giantPleurodeles waltlgenome.</title>
        <authorList>
            <person name="Brown T."/>
            <person name="Elewa A."/>
            <person name="Iarovenko S."/>
            <person name="Subramanian E."/>
            <person name="Araus A.J."/>
            <person name="Petzold A."/>
            <person name="Susuki M."/>
            <person name="Suzuki K.-i.T."/>
            <person name="Hayashi T."/>
            <person name="Toyoda A."/>
            <person name="Oliveira C."/>
            <person name="Osipova E."/>
            <person name="Leigh N.D."/>
            <person name="Simon A."/>
            <person name="Yun M.H."/>
        </authorList>
    </citation>
    <scope>NUCLEOTIDE SEQUENCE</scope>
    <source>
        <strain evidence="1">20211129_DDA</strain>
        <tissue evidence="1">Liver</tissue>
    </source>
</reference>